<dbReference type="Proteomes" id="UP000465241">
    <property type="component" value="Unassembled WGS sequence"/>
</dbReference>
<dbReference type="InterPro" id="IPR041413">
    <property type="entry name" value="MLTR_LBD"/>
</dbReference>
<evidence type="ECO:0000313" key="3">
    <source>
        <dbReference type="Proteomes" id="UP000465241"/>
    </source>
</evidence>
<dbReference type="Gene3D" id="3.30.450.180">
    <property type="match status" value="1"/>
</dbReference>
<sequence>MGVHSAPTFSQWVGQTVQVSIRESPAPPFGTLMRQWRTRRRLSQLDLAIDADISARHLSFLETGRSVPSRAMVLRLAAVLDIPRREQNQLLVAAGLAPVYTERSLDDPEMTAIAGAVQRVLTAYQPYPCLAVDRRWTIVATNTAATALLDGVSPALLATPNALRIALHPDGLAPRIRNLAQWRHHLLQRLRRETAVSGDPELGALLSELEGYPGDGPADDEDAGVVVPLELQTSSGDVLTLLSTVTTFGTALDLTAAELSLEAFLPADDATARALR</sequence>
<protein>
    <submittedName>
        <fullName evidence="2">Transcriptional regulator</fullName>
    </submittedName>
</protein>
<dbReference type="Pfam" id="PF13560">
    <property type="entry name" value="HTH_31"/>
    <property type="match status" value="1"/>
</dbReference>
<keyword evidence="3" id="KW-1185">Reference proteome</keyword>
<accession>A0A7I9WQ75</accession>
<proteinExistence type="predicted"/>
<dbReference type="PANTHER" id="PTHR35010:SF4">
    <property type="entry name" value="BLL5781 PROTEIN"/>
    <property type="match status" value="1"/>
</dbReference>
<dbReference type="InterPro" id="IPR001387">
    <property type="entry name" value="Cro/C1-type_HTH"/>
</dbReference>
<dbReference type="InterPro" id="IPR010982">
    <property type="entry name" value="Lambda_DNA-bd_dom_sf"/>
</dbReference>
<gene>
    <name evidence="2" type="ORF">MMUR_40210</name>
</gene>
<reference evidence="2 3" key="1">
    <citation type="journal article" date="2019" name="Emerg. Microbes Infect.">
        <title>Comprehensive subspecies identification of 175 nontuberculous mycobacteria species based on 7547 genomic profiles.</title>
        <authorList>
            <person name="Matsumoto Y."/>
            <person name="Kinjo T."/>
            <person name="Motooka D."/>
            <person name="Nabeya D."/>
            <person name="Jung N."/>
            <person name="Uechi K."/>
            <person name="Horii T."/>
            <person name="Iida T."/>
            <person name="Fujita J."/>
            <person name="Nakamura S."/>
        </authorList>
    </citation>
    <scope>NUCLEOTIDE SEQUENCE [LARGE SCALE GENOMIC DNA]</scope>
    <source>
        <strain evidence="2 3">JCM 13392</strain>
    </source>
</reference>
<dbReference type="GO" id="GO:0003677">
    <property type="term" value="F:DNA binding"/>
    <property type="evidence" value="ECO:0007669"/>
    <property type="project" value="InterPro"/>
</dbReference>
<dbReference type="EMBL" id="BLKT01000003">
    <property type="protein sequence ID" value="GFG59885.1"/>
    <property type="molecule type" value="Genomic_DNA"/>
</dbReference>
<dbReference type="Pfam" id="PF17765">
    <property type="entry name" value="MLTR_LBD"/>
    <property type="match status" value="1"/>
</dbReference>
<evidence type="ECO:0000313" key="2">
    <source>
        <dbReference type="EMBL" id="GFG59885.1"/>
    </source>
</evidence>
<dbReference type="CDD" id="cd00093">
    <property type="entry name" value="HTH_XRE"/>
    <property type="match status" value="1"/>
</dbReference>
<evidence type="ECO:0000259" key="1">
    <source>
        <dbReference type="PROSITE" id="PS50943"/>
    </source>
</evidence>
<dbReference type="Gene3D" id="1.10.260.40">
    <property type="entry name" value="lambda repressor-like DNA-binding domains"/>
    <property type="match status" value="1"/>
</dbReference>
<dbReference type="SMART" id="SM00530">
    <property type="entry name" value="HTH_XRE"/>
    <property type="match status" value="1"/>
</dbReference>
<comment type="caution">
    <text evidence="2">The sequence shown here is derived from an EMBL/GenBank/DDBJ whole genome shotgun (WGS) entry which is preliminary data.</text>
</comment>
<feature type="domain" description="HTH cro/C1-type" evidence="1">
    <location>
        <begin position="33"/>
        <end position="87"/>
    </location>
</feature>
<name>A0A7I9WQ75_9MYCO</name>
<dbReference type="PANTHER" id="PTHR35010">
    <property type="entry name" value="BLL4672 PROTEIN-RELATED"/>
    <property type="match status" value="1"/>
</dbReference>
<organism evidence="2 3">
    <name type="scientific">Mycolicibacterium murale</name>
    <dbReference type="NCBI Taxonomy" id="182220"/>
    <lineage>
        <taxon>Bacteria</taxon>
        <taxon>Bacillati</taxon>
        <taxon>Actinomycetota</taxon>
        <taxon>Actinomycetes</taxon>
        <taxon>Mycobacteriales</taxon>
        <taxon>Mycobacteriaceae</taxon>
        <taxon>Mycolicibacterium</taxon>
    </lineage>
</organism>
<dbReference type="AlphaFoldDB" id="A0A7I9WQ75"/>
<dbReference type="SUPFAM" id="SSF47413">
    <property type="entry name" value="lambda repressor-like DNA-binding domains"/>
    <property type="match status" value="1"/>
</dbReference>
<dbReference type="PROSITE" id="PS50943">
    <property type="entry name" value="HTH_CROC1"/>
    <property type="match status" value="1"/>
</dbReference>